<evidence type="ECO:0000313" key="2">
    <source>
        <dbReference type="EMBL" id="KAK3348609.1"/>
    </source>
</evidence>
<feature type="region of interest" description="Disordered" evidence="1">
    <location>
        <begin position="29"/>
        <end position="56"/>
    </location>
</feature>
<evidence type="ECO:0000256" key="1">
    <source>
        <dbReference type="SAM" id="MobiDB-lite"/>
    </source>
</evidence>
<organism evidence="2 3">
    <name type="scientific">Lasiosphaeria hispida</name>
    <dbReference type="NCBI Taxonomy" id="260671"/>
    <lineage>
        <taxon>Eukaryota</taxon>
        <taxon>Fungi</taxon>
        <taxon>Dikarya</taxon>
        <taxon>Ascomycota</taxon>
        <taxon>Pezizomycotina</taxon>
        <taxon>Sordariomycetes</taxon>
        <taxon>Sordariomycetidae</taxon>
        <taxon>Sordariales</taxon>
        <taxon>Lasiosphaeriaceae</taxon>
        <taxon>Lasiosphaeria</taxon>
    </lineage>
</organism>
<accession>A0AAJ0MBJ7</accession>
<protein>
    <submittedName>
        <fullName evidence="2">Uncharacterized protein</fullName>
    </submittedName>
</protein>
<name>A0AAJ0MBJ7_9PEZI</name>
<gene>
    <name evidence="2" type="ORF">B0T25DRAFT_519021</name>
</gene>
<evidence type="ECO:0000313" key="3">
    <source>
        <dbReference type="Proteomes" id="UP001275084"/>
    </source>
</evidence>
<dbReference type="EMBL" id="JAUIQD010000005">
    <property type="protein sequence ID" value="KAK3348609.1"/>
    <property type="molecule type" value="Genomic_DNA"/>
</dbReference>
<dbReference type="AlphaFoldDB" id="A0AAJ0MBJ7"/>
<reference evidence="2" key="1">
    <citation type="journal article" date="2023" name="Mol. Phylogenet. Evol.">
        <title>Genome-scale phylogeny and comparative genomics of the fungal order Sordariales.</title>
        <authorList>
            <person name="Hensen N."/>
            <person name="Bonometti L."/>
            <person name="Westerberg I."/>
            <person name="Brannstrom I.O."/>
            <person name="Guillou S."/>
            <person name="Cros-Aarteil S."/>
            <person name="Calhoun S."/>
            <person name="Haridas S."/>
            <person name="Kuo A."/>
            <person name="Mondo S."/>
            <person name="Pangilinan J."/>
            <person name="Riley R."/>
            <person name="LaButti K."/>
            <person name="Andreopoulos B."/>
            <person name="Lipzen A."/>
            <person name="Chen C."/>
            <person name="Yan M."/>
            <person name="Daum C."/>
            <person name="Ng V."/>
            <person name="Clum A."/>
            <person name="Steindorff A."/>
            <person name="Ohm R.A."/>
            <person name="Martin F."/>
            <person name="Silar P."/>
            <person name="Natvig D.O."/>
            <person name="Lalanne C."/>
            <person name="Gautier V."/>
            <person name="Ament-Velasquez S.L."/>
            <person name="Kruys A."/>
            <person name="Hutchinson M.I."/>
            <person name="Powell A.J."/>
            <person name="Barry K."/>
            <person name="Miller A.N."/>
            <person name="Grigoriev I.V."/>
            <person name="Debuchy R."/>
            <person name="Gladieux P."/>
            <person name="Hiltunen Thoren M."/>
            <person name="Johannesson H."/>
        </authorList>
    </citation>
    <scope>NUCLEOTIDE SEQUENCE</scope>
    <source>
        <strain evidence="2">CBS 955.72</strain>
    </source>
</reference>
<sequence length="407" mass="45180">MPFFSPSFLPLPLPDGFLRHRLDRSQGDIESFPLPASVSRPLRKTTEPTSSSSSGLDRLHDLEHIFNMVKSASKKRAAREARRIEKELEVARSKTYYHTGWKDFIGEGSACGGSVGEASGGSTDIVAPFPILNLPFELQCKIWTEAIRKPNIHFIQAKKVFTSMYTWGLKTHPVPKAQDKSGFRQQTAIAAICPSAKEAVHMANAEKQQLPFPVLRGVGDAATDVVAIKFETVAKKSSATLGAVDSWDNDFQFVIPVLDHIQVATKLAGIHRAAIHYTFALPAQQKMEEYLQHLFKLTPEERTDMGVEVFHSIDGLYLEFSRDVVARYDPSALQANTPKRGDPGLFLSGVSVWCYFEDLFSKVQERLHGARSAGIEYRTSLAHRQALQFKVLVPLDALLAASMGIKI</sequence>
<comment type="caution">
    <text evidence="2">The sequence shown here is derived from an EMBL/GenBank/DDBJ whole genome shotgun (WGS) entry which is preliminary data.</text>
</comment>
<reference evidence="2" key="2">
    <citation type="submission" date="2023-06" db="EMBL/GenBank/DDBJ databases">
        <authorList>
            <consortium name="Lawrence Berkeley National Laboratory"/>
            <person name="Haridas S."/>
            <person name="Hensen N."/>
            <person name="Bonometti L."/>
            <person name="Westerberg I."/>
            <person name="Brannstrom I.O."/>
            <person name="Guillou S."/>
            <person name="Cros-Aarteil S."/>
            <person name="Calhoun S."/>
            <person name="Kuo A."/>
            <person name="Mondo S."/>
            <person name="Pangilinan J."/>
            <person name="Riley R."/>
            <person name="Labutti K."/>
            <person name="Andreopoulos B."/>
            <person name="Lipzen A."/>
            <person name="Chen C."/>
            <person name="Yanf M."/>
            <person name="Daum C."/>
            <person name="Ng V."/>
            <person name="Clum A."/>
            <person name="Steindorff A."/>
            <person name="Ohm R."/>
            <person name="Martin F."/>
            <person name="Silar P."/>
            <person name="Natvig D."/>
            <person name="Lalanne C."/>
            <person name="Gautier V."/>
            <person name="Ament-Velasquez S.L."/>
            <person name="Kruys A."/>
            <person name="Hutchinson M.I."/>
            <person name="Powell A.J."/>
            <person name="Barry K."/>
            <person name="Miller A.N."/>
            <person name="Grigoriev I.V."/>
            <person name="Debuchy R."/>
            <person name="Gladieux P."/>
            <person name="Thoren M.H."/>
            <person name="Johannesson H."/>
        </authorList>
    </citation>
    <scope>NUCLEOTIDE SEQUENCE</scope>
    <source>
        <strain evidence="2">CBS 955.72</strain>
    </source>
</reference>
<proteinExistence type="predicted"/>
<dbReference type="Proteomes" id="UP001275084">
    <property type="component" value="Unassembled WGS sequence"/>
</dbReference>
<keyword evidence="3" id="KW-1185">Reference proteome</keyword>